<dbReference type="EMBL" id="UIDG01000071">
    <property type="protein sequence ID" value="SUS05000.1"/>
    <property type="molecule type" value="Genomic_DNA"/>
</dbReference>
<reference evidence="1" key="1">
    <citation type="submission" date="2018-07" db="EMBL/GenBank/DDBJ databases">
        <authorList>
            <person name="Quirk P.G."/>
            <person name="Krulwich T.A."/>
        </authorList>
    </citation>
    <scope>NUCLEOTIDE SEQUENCE</scope>
</reference>
<accession>A0A380T9X4</accession>
<proteinExistence type="predicted"/>
<name>A0A380T9X4_9ZZZZ</name>
<gene>
    <name evidence="1" type="ORF">DF3PB_1620004</name>
</gene>
<dbReference type="PROSITE" id="PS51257">
    <property type="entry name" value="PROKAR_LIPOPROTEIN"/>
    <property type="match status" value="1"/>
</dbReference>
<protein>
    <submittedName>
        <fullName evidence="1">Uncharacterized protein</fullName>
    </submittedName>
</protein>
<sequence>MTTLPRPVAALALLAGTWLLGGCAMTADAGFAFATLGGDAALARDAGWDQSGFLGSGAIGTTGEAQFADGRTATVALGPKYFSANGRWCRRFQILAPGTGSVGAPEEETACSGRDGWQRSRPLVVTRIPAAQR</sequence>
<evidence type="ECO:0000313" key="1">
    <source>
        <dbReference type="EMBL" id="SUS05000.1"/>
    </source>
</evidence>
<organism evidence="1">
    <name type="scientific">metagenome</name>
    <dbReference type="NCBI Taxonomy" id="256318"/>
    <lineage>
        <taxon>unclassified sequences</taxon>
        <taxon>metagenomes</taxon>
    </lineage>
</organism>
<dbReference type="AlphaFoldDB" id="A0A380T9X4"/>